<dbReference type="InterPro" id="IPR036047">
    <property type="entry name" value="F-box-like_dom_sf"/>
</dbReference>
<evidence type="ECO:0000313" key="3">
    <source>
        <dbReference type="Proteomes" id="UP001066276"/>
    </source>
</evidence>
<proteinExistence type="predicted"/>
<dbReference type="PROSITE" id="PS50010">
    <property type="entry name" value="DH_2"/>
    <property type="match status" value="1"/>
</dbReference>
<dbReference type="InterPro" id="IPR025592">
    <property type="entry name" value="DUF4347"/>
</dbReference>
<dbReference type="PANTHER" id="PTHR46857:SF1">
    <property type="entry name" value="EPITHELIAL CELL-TRANSFORMING SEQUENCE 2 ONCOGENE-LIKE"/>
    <property type="match status" value="1"/>
</dbReference>
<dbReference type="SMART" id="SM00256">
    <property type="entry name" value="FBOX"/>
    <property type="match status" value="1"/>
</dbReference>
<organism evidence="2 3">
    <name type="scientific">Pleurodeles waltl</name>
    <name type="common">Iberian ribbed newt</name>
    <dbReference type="NCBI Taxonomy" id="8319"/>
    <lineage>
        <taxon>Eukaryota</taxon>
        <taxon>Metazoa</taxon>
        <taxon>Chordata</taxon>
        <taxon>Craniata</taxon>
        <taxon>Vertebrata</taxon>
        <taxon>Euteleostomi</taxon>
        <taxon>Amphibia</taxon>
        <taxon>Batrachia</taxon>
        <taxon>Caudata</taxon>
        <taxon>Salamandroidea</taxon>
        <taxon>Salamandridae</taxon>
        <taxon>Pleurodelinae</taxon>
        <taxon>Pleurodeles</taxon>
    </lineage>
</organism>
<dbReference type="SUPFAM" id="SSF48065">
    <property type="entry name" value="DBL homology domain (DH-domain)"/>
    <property type="match status" value="1"/>
</dbReference>
<dbReference type="InterPro" id="IPR001810">
    <property type="entry name" value="F-box_dom"/>
</dbReference>
<dbReference type="SUPFAM" id="SSF81383">
    <property type="entry name" value="F-box domain"/>
    <property type="match status" value="1"/>
</dbReference>
<reference evidence="2" key="1">
    <citation type="journal article" date="2022" name="bioRxiv">
        <title>Sequencing and chromosome-scale assembly of the giantPleurodeles waltlgenome.</title>
        <authorList>
            <person name="Brown T."/>
            <person name="Elewa A."/>
            <person name="Iarovenko S."/>
            <person name="Subramanian E."/>
            <person name="Araus A.J."/>
            <person name="Petzold A."/>
            <person name="Susuki M."/>
            <person name="Suzuki K.-i.T."/>
            <person name="Hayashi T."/>
            <person name="Toyoda A."/>
            <person name="Oliveira C."/>
            <person name="Osipova E."/>
            <person name="Leigh N.D."/>
            <person name="Simon A."/>
            <person name="Yun M.H."/>
        </authorList>
    </citation>
    <scope>NUCLEOTIDE SEQUENCE</scope>
    <source>
        <strain evidence="2">20211129_DDA</strain>
        <tissue evidence="2">Liver</tissue>
    </source>
</reference>
<dbReference type="Pfam" id="PF12937">
    <property type="entry name" value="F-box-like"/>
    <property type="match status" value="1"/>
</dbReference>
<dbReference type="InterPro" id="IPR052805">
    <property type="entry name" value="GEF_Ubiquitin-Prot_Reg"/>
</dbReference>
<dbReference type="SMART" id="SM00325">
    <property type="entry name" value="RhoGEF"/>
    <property type="match status" value="1"/>
</dbReference>
<dbReference type="InterPro" id="IPR035899">
    <property type="entry name" value="DBL_dom_sf"/>
</dbReference>
<dbReference type="CDD" id="cd00160">
    <property type="entry name" value="RhoGEF"/>
    <property type="match status" value="1"/>
</dbReference>
<dbReference type="InterPro" id="IPR011993">
    <property type="entry name" value="PH-like_dom_sf"/>
</dbReference>
<dbReference type="CDD" id="cd22173">
    <property type="entry name" value="F-box_ECT2L"/>
    <property type="match status" value="1"/>
</dbReference>
<dbReference type="GO" id="GO:0005085">
    <property type="term" value="F:guanyl-nucleotide exchange factor activity"/>
    <property type="evidence" value="ECO:0007669"/>
    <property type="project" value="InterPro"/>
</dbReference>
<dbReference type="EMBL" id="JANPWB010000009">
    <property type="protein sequence ID" value="KAJ1155837.1"/>
    <property type="molecule type" value="Genomic_DNA"/>
</dbReference>
<gene>
    <name evidence="2" type="ORF">NDU88_008562</name>
</gene>
<dbReference type="AlphaFoldDB" id="A0AAV7RW38"/>
<dbReference type="CDD" id="cd22958">
    <property type="entry name" value="DD_DPY30_SDC1-like"/>
    <property type="match status" value="1"/>
</dbReference>
<evidence type="ECO:0000259" key="1">
    <source>
        <dbReference type="PROSITE" id="PS50010"/>
    </source>
</evidence>
<comment type="caution">
    <text evidence="2">The sequence shown here is derived from an EMBL/GenBank/DDBJ whole genome shotgun (WGS) entry which is preliminary data.</text>
</comment>
<sequence>MLFNERINLVSHWFDLWTDKQRKLFLHAVLARCSKSQLKFVQKWFTEVVPVMKLDFTTVLPRFLSLYIFSFLNPQELCAAGQVSWHWKFLTEQDCLWIPKCTKFGWFLPYSPPDNEYSAWKRHYIACATSLDYLTPREAAEIYGTLNESTEASEEQEEKQREKLLRKMLRERLALHKKELFNSRPPWMSRTGNLTLLKSSLQASHSPVVADQTALREALWLLGGQGLPPNMSLSRQMLKENKYVPSFSLALEKQLLSSSVKDFHKRNTVAGSTSYPVLPARQCQSARQKYGSLSSSAQPHLILISSRIPAYEVVLDSVKPNVIAVPYDHSGMTLESLLFLIEKALDGRRAMSIGIIVDGDSREINLLQGCRIGTSNVVSPEVRGFWEKLGGCVVPQEEGGQIHMFVPLAASEAGMEIISKISQLTGVLFSTPTGIATGSYQHILSEWLGNRQSGLPPYVYFSEVKLQTWCRLADHLEEAMKAIRKQMRAHMRELQTTVSGRIVGQFMYDSMSMAQVQTNRVTAQALTDGLVELSRQKTENPLEFLALFLLRKCTNNKEFKKHIFLTECDSEQTLSTLLQGEATEGEKAPKRSSHCMRGIDKKFENIIKLEKLFQEDAADKRSMFAREILRSERIYVQILTIVKDVYVVPLKAALASNRAILSIANVQIIFSDVLEILQLNRQFLDELTVRLQEWGPAQCLGDVFEKFATQLKTYTNFFNNYTVILKTIDKCRETMSPFRAFLKRHDKTVATKMMSLQELLLTPSLRFEQYVDLLYAVRLHTPPEHADREDLTAAIKQLKQYRDYISQLKLNFEKDIQMTTAQKMIKGCPNLLEANRHLIRVQDVALLSCPNEEISASLRVYEHISDLSLFLFNDALVLAVRSVSSTPFQRTSLTSYQFSASVALHRLLQEDIPDSKYVKNAFILQGPKRKWICSVENEEDKFTWLSVSQSAISASIAKK</sequence>
<protein>
    <recommendedName>
        <fullName evidence="1">DH domain-containing protein</fullName>
    </recommendedName>
</protein>
<name>A0AAV7RW38_PLEWA</name>
<dbReference type="Gene3D" id="1.20.1280.50">
    <property type="match status" value="1"/>
</dbReference>
<dbReference type="SUPFAM" id="SSF50729">
    <property type="entry name" value="PH domain-like"/>
    <property type="match status" value="1"/>
</dbReference>
<keyword evidence="3" id="KW-1185">Reference proteome</keyword>
<dbReference type="Pfam" id="PF00621">
    <property type="entry name" value="RhoGEF"/>
    <property type="match status" value="1"/>
</dbReference>
<dbReference type="Gene3D" id="2.30.29.30">
    <property type="entry name" value="Pleckstrin-homology domain (PH domain)/Phosphotyrosine-binding domain (PTB)"/>
    <property type="match status" value="1"/>
</dbReference>
<dbReference type="PANTHER" id="PTHR46857">
    <property type="entry name" value="EPITHELIAL CELL-TRANSFORMING SEQUENCE 2 ONCOGENE-LIKE"/>
    <property type="match status" value="1"/>
</dbReference>
<feature type="domain" description="DH" evidence="1">
    <location>
        <begin position="620"/>
        <end position="808"/>
    </location>
</feature>
<dbReference type="Pfam" id="PF14252">
    <property type="entry name" value="DUF4347"/>
    <property type="match status" value="1"/>
</dbReference>
<dbReference type="InterPro" id="IPR000219">
    <property type="entry name" value="DH_dom"/>
</dbReference>
<dbReference type="Gene3D" id="1.20.900.10">
    <property type="entry name" value="Dbl homology (DH) domain"/>
    <property type="match status" value="1"/>
</dbReference>
<dbReference type="Proteomes" id="UP001066276">
    <property type="component" value="Chromosome 5"/>
</dbReference>
<accession>A0AAV7RW38</accession>
<evidence type="ECO:0000313" key="2">
    <source>
        <dbReference type="EMBL" id="KAJ1155837.1"/>
    </source>
</evidence>